<evidence type="ECO:0000313" key="3">
    <source>
        <dbReference type="EMBL" id="SCE85107.1"/>
    </source>
</evidence>
<feature type="compositionally biased region" description="Low complexity" evidence="1">
    <location>
        <begin position="34"/>
        <end position="44"/>
    </location>
</feature>
<evidence type="ECO:0000256" key="1">
    <source>
        <dbReference type="SAM" id="MobiDB-lite"/>
    </source>
</evidence>
<dbReference type="AlphaFoldDB" id="A0A1C4VM85"/>
<feature type="region of interest" description="Disordered" evidence="1">
    <location>
        <begin position="34"/>
        <end position="53"/>
    </location>
</feature>
<keyword evidence="2" id="KW-1133">Transmembrane helix</keyword>
<sequence length="215" mass="22551">MRATTDDRLRSAVLWGAAVAVLAAGGGWWHAAAPAPTAGSTGPPSVAPTVGPREPTPLERALATPIEPGERLTVRLDDSGDIVSVPRGFWAEIDAATGVVTGVEGDPGRIFFRDGLPAFRETVWRERAVLGPGERIVRQSAEGVARLLLQYRCTRPGSLTVTVVGAGLAGPSEIDCDGTVASARVLSRGRPFRVALSATGDREVDVEAQLVELPR</sequence>
<keyword evidence="2" id="KW-0472">Membrane</keyword>
<dbReference type="EMBL" id="LT607409">
    <property type="protein sequence ID" value="SCE85107.1"/>
    <property type="molecule type" value="Genomic_DNA"/>
</dbReference>
<evidence type="ECO:0000313" key="4">
    <source>
        <dbReference type="Proteomes" id="UP000198224"/>
    </source>
</evidence>
<evidence type="ECO:0000256" key="2">
    <source>
        <dbReference type="SAM" id="Phobius"/>
    </source>
</evidence>
<keyword evidence="2" id="KW-0812">Transmembrane</keyword>
<name>A0A1C4VM85_9ACTN</name>
<accession>A0A1C4VM85</accession>
<protein>
    <submittedName>
        <fullName evidence="3">Uncharacterized protein</fullName>
    </submittedName>
</protein>
<dbReference type="RefSeq" id="WP_088987318.1">
    <property type="nucleotide sequence ID" value="NZ_LT607409.1"/>
</dbReference>
<organism evidence="3 4">
    <name type="scientific">Micromonospora chokoriensis</name>
    <dbReference type="NCBI Taxonomy" id="356851"/>
    <lineage>
        <taxon>Bacteria</taxon>
        <taxon>Bacillati</taxon>
        <taxon>Actinomycetota</taxon>
        <taxon>Actinomycetes</taxon>
        <taxon>Micromonosporales</taxon>
        <taxon>Micromonosporaceae</taxon>
        <taxon>Micromonospora</taxon>
    </lineage>
</organism>
<feature type="transmembrane region" description="Helical" evidence="2">
    <location>
        <begin position="12"/>
        <end position="31"/>
    </location>
</feature>
<gene>
    <name evidence="3" type="ORF">GA0070612_1596</name>
</gene>
<keyword evidence="4" id="KW-1185">Reference proteome</keyword>
<dbReference type="Proteomes" id="UP000198224">
    <property type="component" value="Chromosome I"/>
</dbReference>
<reference evidence="4" key="1">
    <citation type="submission" date="2016-06" db="EMBL/GenBank/DDBJ databases">
        <authorList>
            <person name="Varghese N."/>
            <person name="Submissions Spin"/>
        </authorList>
    </citation>
    <scope>NUCLEOTIDE SEQUENCE [LARGE SCALE GENOMIC DNA]</scope>
    <source>
        <strain evidence="4">DSM 45160</strain>
    </source>
</reference>
<proteinExistence type="predicted"/>